<organism evidence="1 2">
    <name type="scientific">Idiomarina xiamenensis 10-D-4</name>
    <dbReference type="NCBI Taxonomy" id="740709"/>
    <lineage>
        <taxon>Bacteria</taxon>
        <taxon>Pseudomonadati</taxon>
        <taxon>Pseudomonadota</taxon>
        <taxon>Gammaproteobacteria</taxon>
        <taxon>Alteromonadales</taxon>
        <taxon>Idiomarinaceae</taxon>
        <taxon>Idiomarina</taxon>
    </lineage>
</organism>
<sequence>MALASNSPYLDNVAASPRVQQRVAQALARGDQAEFAMWLAMFSPHTDEQPQHQPLPPTNEPDWRRLLGAAEARPLDLQHQRQTVPGVYTQRAELAAFQLADALTPQALVVDASPQRLPAELVDNLDWHTRQRRQQQLASATVQGPGNERPRRYREADLYDMLQQLGIDAISSNNNAGESVA</sequence>
<protein>
    <submittedName>
        <fullName evidence="1">Uncharacterized protein</fullName>
    </submittedName>
</protein>
<comment type="caution">
    <text evidence="1">The sequence shown here is derived from an EMBL/GenBank/DDBJ whole genome shotgun (WGS) entry which is preliminary data.</text>
</comment>
<proteinExistence type="predicted"/>
<evidence type="ECO:0000313" key="2">
    <source>
        <dbReference type="Proteomes" id="UP000014115"/>
    </source>
</evidence>
<dbReference type="Pfam" id="PF11993">
    <property type="entry name" value="VC2046"/>
    <property type="match status" value="1"/>
</dbReference>
<dbReference type="eggNOG" id="ENOG5031P53">
    <property type="taxonomic scope" value="Bacteria"/>
</dbReference>
<dbReference type="EMBL" id="AMRG01000004">
    <property type="protein sequence ID" value="EKE84831.1"/>
    <property type="molecule type" value="Genomic_DNA"/>
</dbReference>
<dbReference type="RefSeq" id="WP_008487993.1">
    <property type="nucleotide sequence ID" value="NZ_AMRG01000004.1"/>
</dbReference>
<dbReference type="PATRIC" id="fig|740709.3.peg.897"/>
<keyword evidence="2" id="KW-1185">Reference proteome</keyword>
<reference evidence="1 2" key="1">
    <citation type="journal article" date="2012" name="J. Bacteriol.">
        <title>Genome Sequence of Idiomarina xiamenensis Type Strain 10-D-4.</title>
        <authorList>
            <person name="Lai Q."/>
            <person name="Wang L."/>
            <person name="Wang W."/>
            <person name="Shao Z."/>
        </authorList>
    </citation>
    <scope>NUCLEOTIDE SEQUENCE [LARGE SCALE GENOMIC DNA]</scope>
    <source>
        <strain evidence="1 2">10-D-4</strain>
    </source>
</reference>
<accession>K2JMT0</accession>
<dbReference type="STRING" id="740709.A10D4_04435"/>
<gene>
    <name evidence="1" type="ORF">A10D4_04435</name>
</gene>
<dbReference type="AlphaFoldDB" id="K2JMT0"/>
<dbReference type="Proteomes" id="UP000014115">
    <property type="component" value="Unassembled WGS sequence"/>
</dbReference>
<evidence type="ECO:0000313" key="1">
    <source>
        <dbReference type="EMBL" id="EKE84831.1"/>
    </source>
</evidence>
<name>K2JMT0_9GAMM</name>
<dbReference type="OrthoDB" id="6238193at2"/>
<dbReference type="InterPro" id="IPR021879">
    <property type="entry name" value="VC2046_fam"/>
</dbReference>